<organism evidence="2 3">
    <name type="scientific">Allacma fusca</name>
    <dbReference type="NCBI Taxonomy" id="39272"/>
    <lineage>
        <taxon>Eukaryota</taxon>
        <taxon>Metazoa</taxon>
        <taxon>Ecdysozoa</taxon>
        <taxon>Arthropoda</taxon>
        <taxon>Hexapoda</taxon>
        <taxon>Collembola</taxon>
        <taxon>Symphypleona</taxon>
        <taxon>Sminthuridae</taxon>
        <taxon>Allacma</taxon>
    </lineage>
</organism>
<feature type="transmembrane region" description="Helical" evidence="1">
    <location>
        <begin position="20"/>
        <end position="38"/>
    </location>
</feature>
<reference evidence="2" key="1">
    <citation type="submission" date="2021-06" db="EMBL/GenBank/DDBJ databases">
        <authorList>
            <person name="Hodson N. C."/>
            <person name="Mongue J. A."/>
            <person name="Jaron S. K."/>
        </authorList>
    </citation>
    <scope>NUCLEOTIDE SEQUENCE</scope>
</reference>
<evidence type="ECO:0000313" key="2">
    <source>
        <dbReference type="EMBL" id="CAG7721505.1"/>
    </source>
</evidence>
<gene>
    <name evidence="2" type="ORF">AFUS01_LOCUS10717</name>
</gene>
<evidence type="ECO:0000256" key="1">
    <source>
        <dbReference type="SAM" id="Phobius"/>
    </source>
</evidence>
<dbReference type="OrthoDB" id="6356248at2759"/>
<name>A0A8J2JPJ1_9HEXA</name>
<dbReference type="EMBL" id="CAJVCH010080165">
    <property type="protein sequence ID" value="CAG7721505.1"/>
    <property type="molecule type" value="Genomic_DNA"/>
</dbReference>
<comment type="caution">
    <text evidence="2">The sequence shown here is derived from an EMBL/GenBank/DDBJ whole genome shotgun (WGS) entry which is preliminary data.</text>
</comment>
<accession>A0A8J2JPJ1</accession>
<dbReference type="AlphaFoldDB" id="A0A8J2JPJ1"/>
<keyword evidence="1" id="KW-1133">Transmembrane helix</keyword>
<keyword evidence="1" id="KW-0472">Membrane</keyword>
<protein>
    <submittedName>
        <fullName evidence="2">Uncharacterized protein</fullName>
    </submittedName>
</protein>
<feature type="non-terminal residue" evidence="2">
    <location>
        <position position="44"/>
    </location>
</feature>
<keyword evidence="3" id="KW-1185">Reference proteome</keyword>
<keyword evidence="1" id="KW-0812">Transmembrane</keyword>
<sequence>MQVFIWLHHICDNNVNFDGINFRISILLSFVSLAWSLTNFNSTA</sequence>
<evidence type="ECO:0000313" key="3">
    <source>
        <dbReference type="Proteomes" id="UP000708208"/>
    </source>
</evidence>
<dbReference type="Proteomes" id="UP000708208">
    <property type="component" value="Unassembled WGS sequence"/>
</dbReference>
<proteinExistence type="predicted"/>